<dbReference type="PaxDb" id="214092-YPO1838"/>
<dbReference type="PIR" id="AC0224">
    <property type="entry name" value="AC0224"/>
</dbReference>
<reference evidence="1 2" key="1">
    <citation type="journal article" date="2001" name="Nature">
        <title>Genome sequence of Yersinia pestis, the causative agent of plague.</title>
        <authorList>
            <person name="Parkhill J."/>
            <person name="Wren B.W."/>
            <person name="Thomson N.R."/>
            <person name="Titball R.W."/>
            <person name="Holden M.T.G."/>
            <person name="Prentice M.B."/>
            <person name="Sebaihia M."/>
            <person name="James K.D."/>
            <person name="Churcher C."/>
            <person name="Mungall K.L."/>
            <person name="Baker S."/>
            <person name="Basham D."/>
            <person name="Bentley S.D."/>
            <person name="Brooks K."/>
            <person name="Cerdeno-Tarraga A.M."/>
            <person name="Chillingworth T."/>
            <person name="Cronin A."/>
            <person name="Davies R.M."/>
            <person name="Davis P."/>
            <person name="Dougan G."/>
            <person name="Feltwell T."/>
            <person name="Hamlin N."/>
            <person name="Holroyd S."/>
            <person name="Jagels K."/>
            <person name="Leather S."/>
            <person name="Karlyshev A.V."/>
            <person name="Moule S."/>
            <person name="Oyston P.C.F."/>
            <person name="Quail M."/>
            <person name="Rutherford K."/>
            <person name="Simmonds M."/>
            <person name="Skelton J."/>
            <person name="Stevens K."/>
            <person name="Whitehead S."/>
            <person name="Barrell B.G."/>
        </authorList>
    </citation>
    <scope>NUCLEOTIDE SEQUENCE [LARGE SCALE GENOMIC DNA]</scope>
    <source>
        <strain evidence="2">CO-92 / Biovar Orientalis</strain>
    </source>
</reference>
<accession>A0A2S9PKN0</accession>
<evidence type="ECO:0000313" key="1">
    <source>
        <dbReference type="EMBL" id="CAL20478.1"/>
    </source>
</evidence>
<evidence type="ECO:0000313" key="2">
    <source>
        <dbReference type="Proteomes" id="UP000000815"/>
    </source>
</evidence>
<sequence length="79" mass="8750">MATFNNSNYLGYISVPLNVAIVLTAFTHVVLNAIIALMFFIIEIACFIVEVACYGKFFIKIVCQPAIQSVKILSSQTMK</sequence>
<accession>A0A384LBP6</accession>
<keyword evidence="2" id="KW-1185">Reference proteome</keyword>
<dbReference type="STRING" id="214092.YPO1838"/>
<gene>
    <name evidence="1" type="ordered locus">YPO1838</name>
</gene>
<name>A0A384LBP6_YERPE</name>
<dbReference type="AlphaFoldDB" id="A0A384LBP6"/>
<accession>Q0WFV6</accession>
<proteinExistence type="predicted"/>
<dbReference type="PATRIC" id="fig|632.153.peg.4256"/>
<organism evidence="1 2">
    <name type="scientific">Yersinia pestis</name>
    <dbReference type="NCBI Taxonomy" id="632"/>
    <lineage>
        <taxon>Bacteria</taxon>
        <taxon>Pseudomonadati</taxon>
        <taxon>Pseudomonadota</taxon>
        <taxon>Gammaproteobacteria</taxon>
        <taxon>Enterobacterales</taxon>
        <taxon>Yersiniaceae</taxon>
        <taxon>Yersinia</taxon>
    </lineage>
</organism>
<dbReference type="Proteomes" id="UP000000815">
    <property type="component" value="Chromosome"/>
</dbReference>
<accession>A0A3G5L5B6</accession>
<protein>
    <submittedName>
        <fullName evidence="1">Membrane protein</fullName>
    </submittedName>
</protein>
<dbReference type="KEGG" id="ype:YPO1838"/>
<dbReference type="EMBL" id="AL590842">
    <property type="protein sequence ID" value="CAL20478.1"/>
    <property type="molecule type" value="Genomic_DNA"/>
</dbReference>
<accession>A0A5P8YEZ5</accession>